<feature type="transmembrane region" description="Helical" evidence="1">
    <location>
        <begin position="295"/>
        <end position="316"/>
    </location>
</feature>
<feature type="transmembrane region" description="Helical" evidence="1">
    <location>
        <begin position="139"/>
        <end position="160"/>
    </location>
</feature>
<evidence type="ECO:0000313" key="3">
    <source>
        <dbReference type="Proteomes" id="UP000245629"/>
    </source>
</evidence>
<dbReference type="PANTHER" id="PTHR40400">
    <property type="entry name" value="SLR1512 PROTEIN"/>
    <property type="match status" value="1"/>
</dbReference>
<dbReference type="RefSeq" id="WP_109324685.1">
    <property type="nucleotide sequence ID" value="NZ_CP029352.1"/>
</dbReference>
<feature type="transmembrane region" description="Helical" evidence="1">
    <location>
        <begin position="12"/>
        <end position="35"/>
    </location>
</feature>
<feature type="transmembrane region" description="Helical" evidence="1">
    <location>
        <begin position="204"/>
        <end position="224"/>
    </location>
</feature>
<dbReference type="KEGG" id="azz:DEW08_04035"/>
<dbReference type="InterPro" id="IPR010293">
    <property type="entry name" value="Sbt_1"/>
</dbReference>
<feature type="transmembrane region" description="Helical" evidence="1">
    <location>
        <begin position="172"/>
        <end position="192"/>
    </location>
</feature>
<keyword evidence="1" id="KW-1133">Transmembrane helix</keyword>
<dbReference type="PANTHER" id="PTHR40400:SF1">
    <property type="entry name" value="SLR1512 PROTEIN"/>
    <property type="match status" value="1"/>
</dbReference>
<feature type="transmembrane region" description="Helical" evidence="1">
    <location>
        <begin position="265"/>
        <end position="283"/>
    </location>
</feature>
<accession>A0A2S2CLR0</accession>
<feature type="transmembrane region" description="Helical" evidence="1">
    <location>
        <begin position="106"/>
        <end position="127"/>
    </location>
</feature>
<feature type="transmembrane region" description="Helical" evidence="1">
    <location>
        <begin position="75"/>
        <end position="94"/>
    </location>
</feature>
<dbReference type="Proteomes" id="UP000245629">
    <property type="component" value="Chromosome 1"/>
</dbReference>
<organism evidence="2 3">
    <name type="scientific">Azospirillum thermophilum</name>
    <dbReference type="NCBI Taxonomy" id="2202148"/>
    <lineage>
        <taxon>Bacteria</taxon>
        <taxon>Pseudomonadati</taxon>
        <taxon>Pseudomonadota</taxon>
        <taxon>Alphaproteobacteria</taxon>
        <taxon>Rhodospirillales</taxon>
        <taxon>Azospirillaceae</taxon>
        <taxon>Azospirillum</taxon>
    </lineage>
</organism>
<keyword evidence="3" id="KW-1185">Reference proteome</keyword>
<feature type="transmembrane region" description="Helical" evidence="1">
    <location>
        <begin position="236"/>
        <end position="259"/>
    </location>
</feature>
<evidence type="ECO:0000256" key="1">
    <source>
        <dbReference type="SAM" id="Phobius"/>
    </source>
</evidence>
<protein>
    <submittedName>
        <fullName evidence="2">Sodium-dependent bicarbonate transport family permease</fullName>
    </submittedName>
</protein>
<dbReference type="OrthoDB" id="345121at2"/>
<proteinExistence type="predicted"/>
<sequence>MDIASSFAVADLLVPLTSAPVLFFLLGAVLAAAGAELPLPQAFGKGLAAFLMVAIGLKGGSALAAAGGLAPHVDILVTALLLSAAIPVVAYIGLRGFIGLDRVNAAAVAAHYGSVSLVTFAAATKYLETQGITYGGHMVAVMALMEGPAILIGLMLAGSPSSARSGSVVKEALANGSVLLIAGAMVIGYVIGKPGMEKLAPFFVAPWDGALSLFLLEMGFIAMSRLKEAKALTSRLVGFGVAMPLAGGALGLTAALVLGLSPGDATLLTVLSASASYIAVPAAMRHALPQADPAITMPLALAITFPFNVLLGIPLYHAAVSAIG</sequence>
<feature type="transmembrane region" description="Helical" evidence="1">
    <location>
        <begin position="47"/>
        <end position="69"/>
    </location>
</feature>
<dbReference type="AlphaFoldDB" id="A0A2S2CLR0"/>
<keyword evidence="1" id="KW-0472">Membrane</keyword>
<dbReference type="EMBL" id="CP029352">
    <property type="protein sequence ID" value="AWK85445.1"/>
    <property type="molecule type" value="Genomic_DNA"/>
</dbReference>
<reference evidence="3" key="1">
    <citation type="submission" date="2018-05" db="EMBL/GenBank/DDBJ databases">
        <title>Azospirillum thermophila sp. nov., a novel isolated from hot spring.</title>
        <authorList>
            <person name="Zhao Z."/>
        </authorList>
    </citation>
    <scope>NUCLEOTIDE SEQUENCE [LARGE SCALE GENOMIC DNA]</scope>
    <source>
        <strain evidence="3">CFH 70021</strain>
    </source>
</reference>
<dbReference type="Pfam" id="PF05982">
    <property type="entry name" value="Sbt_1"/>
    <property type="match status" value="1"/>
</dbReference>
<gene>
    <name evidence="2" type="ORF">DEW08_04035</name>
</gene>
<evidence type="ECO:0000313" key="2">
    <source>
        <dbReference type="EMBL" id="AWK85445.1"/>
    </source>
</evidence>
<name>A0A2S2CLR0_9PROT</name>
<keyword evidence="1" id="KW-0812">Transmembrane</keyword>